<feature type="chain" id="PRO_5046203305" evidence="4">
    <location>
        <begin position="40"/>
        <end position="1000"/>
    </location>
</feature>
<feature type="compositionally biased region" description="Low complexity" evidence="3">
    <location>
        <begin position="46"/>
        <end position="65"/>
    </location>
</feature>
<feature type="region of interest" description="Disordered" evidence="3">
    <location>
        <begin position="247"/>
        <end position="282"/>
    </location>
</feature>
<evidence type="ECO:0000313" key="7">
    <source>
        <dbReference type="Proteomes" id="UP001596074"/>
    </source>
</evidence>
<proteinExistence type="predicted"/>
<dbReference type="SMART" id="SM00560">
    <property type="entry name" value="LamGL"/>
    <property type="match status" value="1"/>
</dbReference>
<dbReference type="InterPro" id="IPR006558">
    <property type="entry name" value="LamG-like"/>
</dbReference>
<dbReference type="InterPro" id="IPR013320">
    <property type="entry name" value="ConA-like_dom_sf"/>
</dbReference>
<dbReference type="RefSeq" id="WP_378287179.1">
    <property type="nucleotide sequence ID" value="NZ_JBHSON010000067.1"/>
</dbReference>
<keyword evidence="2" id="KW-1015">Disulfide bond</keyword>
<dbReference type="Pfam" id="PF13385">
    <property type="entry name" value="Laminin_G_3"/>
    <property type="match status" value="1"/>
</dbReference>
<feature type="signal peptide" evidence="4">
    <location>
        <begin position="1"/>
        <end position="39"/>
    </location>
</feature>
<comment type="caution">
    <text evidence="6">The sequence shown here is derived from an EMBL/GenBank/DDBJ whole genome shotgun (WGS) entry which is preliminary data.</text>
</comment>
<keyword evidence="1 4" id="KW-0732">Signal</keyword>
<evidence type="ECO:0000256" key="4">
    <source>
        <dbReference type="SAM" id="SignalP"/>
    </source>
</evidence>
<gene>
    <name evidence="6" type="ORF">ACFPZN_37150</name>
</gene>
<dbReference type="Proteomes" id="UP001596074">
    <property type="component" value="Unassembled WGS sequence"/>
</dbReference>
<evidence type="ECO:0000256" key="3">
    <source>
        <dbReference type="SAM" id="MobiDB-lite"/>
    </source>
</evidence>
<feature type="region of interest" description="Disordered" evidence="3">
    <location>
        <begin position="46"/>
        <end position="73"/>
    </location>
</feature>
<reference evidence="7" key="1">
    <citation type="journal article" date="2019" name="Int. J. Syst. Evol. Microbiol.">
        <title>The Global Catalogue of Microorganisms (GCM) 10K type strain sequencing project: providing services to taxonomists for standard genome sequencing and annotation.</title>
        <authorList>
            <consortium name="The Broad Institute Genomics Platform"/>
            <consortium name="The Broad Institute Genome Sequencing Center for Infectious Disease"/>
            <person name="Wu L."/>
            <person name="Ma J."/>
        </authorList>
    </citation>
    <scope>NUCLEOTIDE SEQUENCE [LARGE SCALE GENOMIC DNA]</scope>
    <source>
        <strain evidence="7">KCTC 42087</strain>
    </source>
</reference>
<dbReference type="PANTHER" id="PTHR46943">
    <property type="entry name" value="PENTRAXIN-RELATED PROTEIN PTX3"/>
    <property type="match status" value="1"/>
</dbReference>
<evidence type="ECO:0000313" key="6">
    <source>
        <dbReference type="EMBL" id="MFC5751276.1"/>
    </source>
</evidence>
<evidence type="ECO:0000259" key="5">
    <source>
        <dbReference type="SMART" id="SM00560"/>
    </source>
</evidence>
<keyword evidence="7" id="KW-1185">Reference proteome</keyword>
<evidence type="ECO:0000256" key="1">
    <source>
        <dbReference type="ARBA" id="ARBA00022729"/>
    </source>
</evidence>
<dbReference type="Gene3D" id="2.60.120.200">
    <property type="match status" value="1"/>
</dbReference>
<dbReference type="EMBL" id="JBHSON010000067">
    <property type="protein sequence ID" value="MFC5751276.1"/>
    <property type="molecule type" value="Genomic_DNA"/>
</dbReference>
<name>A0ABW1A711_9ACTN</name>
<sequence>MSAVDGIPSRFARTRRTSRRSVAFLLVAGIAGAFLQAAATVPAFAEAGPPAPPEGSEAAAGLEAARTGKPVEATALRTETSTTWVNPDGSAKLEVTGLPQRVRRADGSWTGIDLTLKRRSDGALEPVASPAKVAFSGGGSGPLISFTDRSGLRSIQLGWTRELPEPTVNGATATYASVLPDVDLKVTATVFGYSEVLVVKTAEAAKNAALAEIRFSTRTQGVSLRSDGHNGVDAVDEAGRRIFHAGSPRMWDSGGAAPAQRSGTTVSASDEPAVEMPTKIGPDSISIAPDQRMLTDPATRFPVYIDPDFTEGRNHWGYIDKAYPSNVCWDNSCKYSDGDPIPPRSGSYNGAGPIRSLFLMDVDPLPKGSFVGQAVFSITGTWTPDWSCTAKPDVELWQTYTVNGNETWNNFTGSDHWLVRQDVQNASLGHDNCGSKSLEFNALAATRRAAAGGWNNLALGLKAPSGSEDSNSSWMRFKLDPKLTVYYNQRPNQPSQLKVNGKTCSATTWPLIGKMSGRQAPVVSAIGTDPDGAKGQKLTAMEFEWGTYDPATKIMTKVGAPHDTHDDDSGRTWQTAIPQDLSKSLSDGTYYVKARSYDTWQTDEQGVSYWSNPCYFKVDTAVPDEVVTITPVAGEGETAPVYGADTWGGGINRAGWFEIKAPQVGTTNDVAYYQWSLGSDQPTNRVTAGTDTDRTARISVTPAQFGPAVLYVKAYSQAGNTGHSLFSYTFNVQAPDCGEGAYRPCPQMSAGFWTMGEGSGGVSQDMSGKNRPLMFGAPAFWAEGRPGFGKAIGFDGLAACGNTSTQVISCPNNPSAKVPVIRTDQSFTVSAWVNLKSLPRHNMVVVSQSGNHGPGFSLYYKYISDTERYWSFLMTKTDALPSDPNYEARRSISNGEYPAQQGVWTHLTGVYDSNEGTLSLYVNGRNVGETDVVDPNGFRPNWNAVGSVQVGRNWYNDKYTDYLDGYIQDVHIYPGAFNGTLAGLVRADANPNVRLPPTGS</sequence>
<evidence type="ECO:0000256" key="2">
    <source>
        <dbReference type="ARBA" id="ARBA00023157"/>
    </source>
</evidence>
<accession>A0ABW1A711</accession>
<dbReference type="InterPro" id="IPR042837">
    <property type="entry name" value="PTX3"/>
</dbReference>
<organism evidence="6 7">
    <name type="scientific">Actinomadura rugatobispora</name>
    <dbReference type="NCBI Taxonomy" id="1994"/>
    <lineage>
        <taxon>Bacteria</taxon>
        <taxon>Bacillati</taxon>
        <taxon>Actinomycetota</taxon>
        <taxon>Actinomycetes</taxon>
        <taxon>Streptosporangiales</taxon>
        <taxon>Thermomonosporaceae</taxon>
        <taxon>Actinomadura</taxon>
    </lineage>
</organism>
<protein>
    <submittedName>
        <fullName evidence="6">LamG domain-containing protein</fullName>
    </submittedName>
</protein>
<dbReference type="PANTHER" id="PTHR46943:SF1">
    <property type="entry name" value="PENTRAXIN-RELATED PROTEIN PTX3"/>
    <property type="match status" value="1"/>
</dbReference>
<dbReference type="SUPFAM" id="SSF49899">
    <property type="entry name" value="Concanavalin A-like lectins/glucanases"/>
    <property type="match status" value="1"/>
</dbReference>
<feature type="domain" description="LamG-like jellyroll fold" evidence="5">
    <location>
        <begin position="825"/>
        <end position="980"/>
    </location>
</feature>